<evidence type="ECO:0000256" key="1">
    <source>
        <dbReference type="SAM" id="SignalP"/>
    </source>
</evidence>
<dbReference type="PROSITE" id="PS51257">
    <property type="entry name" value="PROKAR_LIPOPROTEIN"/>
    <property type="match status" value="1"/>
</dbReference>
<dbReference type="AlphaFoldDB" id="A0A426FM96"/>
<dbReference type="RefSeq" id="WP_125095803.1">
    <property type="nucleotide sequence ID" value="NZ_RRUE01000002.1"/>
</dbReference>
<feature type="signal peptide" evidence="1">
    <location>
        <begin position="1"/>
        <end position="24"/>
    </location>
</feature>
<proteinExistence type="predicted"/>
<reference evidence="2 3" key="1">
    <citation type="submission" date="2018-11" db="EMBL/GenBank/DDBJ databases">
        <title>Genome sequencing of Lautropia sp. KCOM 2505 (= ChDC F240).</title>
        <authorList>
            <person name="Kook J.-K."/>
            <person name="Park S.-N."/>
            <person name="Lim Y.K."/>
        </authorList>
    </citation>
    <scope>NUCLEOTIDE SEQUENCE [LARGE SCALE GENOMIC DNA]</scope>
    <source>
        <strain evidence="2 3">KCOM 2505</strain>
    </source>
</reference>
<protein>
    <submittedName>
        <fullName evidence="2">Uncharacterized protein</fullName>
    </submittedName>
</protein>
<feature type="chain" id="PRO_5019340078" evidence="1">
    <location>
        <begin position="25"/>
        <end position="183"/>
    </location>
</feature>
<dbReference type="OrthoDB" id="8908297at2"/>
<dbReference type="EMBL" id="RRUE01000002">
    <property type="protein sequence ID" value="RRN43598.1"/>
    <property type="molecule type" value="Genomic_DNA"/>
</dbReference>
<gene>
    <name evidence="2" type="ORF">EHV23_09155</name>
</gene>
<keyword evidence="3" id="KW-1185">Reference proteome</keyword>
<dbReference type="Proteomes" id="UP000270261">
    <property type="component" value="Unassembled WGS sequence"/>
</dbReference>
<evidence type="ECO:0000313" key="3">
    <source>
        <dbReference type="Proteomes" id="UP000270261"/>
    </source>
</evidence>
<sequence length="183" mass="20359">MPNPRSLYMLLSAALISSSMVACGGPNVPDSTTTPPGNFKEAFAQLEARGELPVLDRTDTIAGIDANQNGVRDDIEAFINSLPDTPVQKKRLYNLQRALNNSMLVDLNDKYRLREAANDVSRSVTCVSISYQDPATRPRRSLQIEKMTANTRQRYRAYMKYNSALNGSVFSMVPDSVCPMYDK</sequence>
<comment type="caution">
    <text evidence="2">The sequence shown here is derived from an EMBL/GenBank/DDBJ whole genome shotgun (WGS) entry which is preliminary data.</text>
</comment>
<keyword evidence="1" id="KW-0732">Signal</keyword>
<organism evidence="2 3">
    <name type="scientific">Lautropia dentalis</name>
    <dbReference type="NCBI Taxonomy" id="2490857"/>
    <lineage>
        <taxon>Bacteria</taxon>
        <taxon>Pseudomonadati</taxon>
        <taxon>Pseudomonadota</taxon>
        <taxon>Betaproteobacteria</taxon>
        <taxon>Burkholderiales</taxon>
        <taxon>Burkholderiaceae</taxon>
        <taxon>Lautropia</taxon>
    </lineage>
</organism>
<evidence type="ECO:0000313" key="2">
    <source>
        <dbReference type="EMBL" id="RRN43598.1"/>
    </source>
</evidence>
<accession>A0A426FM96</accession>
<name>A0A426FM96_9BURK</name>